<protein>
    <submittedName>
        <fullName evidence="2">Uncharacterized protein</fullName>
    </submittedName>
</protein>
<comment type="caution">
    <text evidence="2">The sequence shown here is derived from an EMBL/GenBank/DDBJ whole genome shotgun (WGS) entry which is preliminary data.</text>
</comment>
<accession>A0A5N4C460</accession>
<dbReference type="EMBL" id="JWIN03000037">
    <property type="protein sequence ID" value="KAB1253663.1"/>
    <property type="molecule type" value="Genomic_DNA"/>
</dbReference>
<dbReference type="AlphaFoldDB" id="A0A5N4C460"/>
<proteinExistence type="predicted"/>
<name>A0A5N4C460_CAMDR</name>
<sequence length="117" mass="12812">MPTQPTSCASPPGNPLGSQKRGETIKEIKENRRQEGSDLCRGLTTLIGTKAEPASLGPASCKANKGLPRRRDRTRYQQEGHHPQQHVANQRKTDILGRVPLPPPQLPAATDAILTRY</sequence>
<evidence type="ECO:0000313" key="2">
    <source>
        <dbReference type="EMBL" id="KAB1253663.1"/>
    </source>
</evidence>
<dbReference type="Proteomes" id="UP000299084">
    <property type="component" value="Unassembled WGS sequence"/>
</dbReference>
<gene>
    <name evidence="2" type="ORF">Cadr_000003435</name>
</gene>
<evidence type="ECO:0000313" key="3">
    <source>
        <dbReference type="Proteomes" id="UP000299084"/>
    </source>
</evidence>
<keyword evidence="3" id="KW-1185">Reference proteome</keyword>
<evidence type="ECO:0000256" key="1">
    <source>
        <dbReference type="SAM" id="MobiDB-lite"/>
    </source>
</evidence>
<feature type="region of interest" description="Disordered" evidence="1">
    <location>
        <begin position="50"/>
        <end position="117"/>
    </location>
</feature>
<reference evidence="2 3" key="1">
    <citation type="journal article" date="2019" name="Mol. Ecol. Resour.">
        <title>Improving Illumina assemblies with Hi-C and long reads: an example with the North African dromedary.</title>
        <authorList>
            <person name="Elbers J.P."/>
            <person name="Rogers M.F."/>
            <person name="Perelman P.L."/>
            <person name="Proskuryakova A.A."/>
            <person name="Serdyukova N.A."/>
            <person name="Johnson W.E."/>
            <person name="Horin P."/>
            <person name="Corander J."/>
            <person name="Murphy D."/>
            <person name="Burger P.A."/>
        </authorList>
    </citation>
    <scope>NUCLEOTIDE SEQUENCE [LARGE SCALE GENOMIC DNA]</scope>
    <source>
        <strain evidence="2">Drom800</strain>
        <tissue evidence="2">Blood</tissue>
    </source>
</reference>
<organism evidence="2 3">
    <name type="scientific">Camelus dromedarius</name>
    <name type="common">Dromedary</name>
    <name type="synonym">Arabian camel</name>
    <dbReference type="NCBI Taxonomy" id="9838"/>
    <lineage>
        <taxon>Eukaryota</taxon>
        <taxon>Metazoa</taxon>
        <taxon>Chordata</taxon>
        <taxon>Craniata</taxon>
        <taxon>Vertebrata</taxon>
        <taxon>Euteleostomi</taxon>
        <taxon>Mammalia</taxon>
        <taxon>Eutheria</taxon>
        <taxon>Laurasiatheria</taxon>
        <taxon>Artiodactyla</taxon>
        <taxon>Tylopoda</taxon>
        <taxon>Camelidae</taxon>
        <taxon>Camelus</taxon>
    </lineage>
</organism>
<feature type="region of interest" description="Disordered" evidence="1">
    <location>
        <begin position="1"/>
        <end position="22"/>
    </location>
</feature>